<keyword evidence="1" id="KW-0596">Phosphopantetheine</keyword>
<evidence type="ECO:0000313" key="5">
    <source>
        <dbReference type="Proteomes" id="UP000288168"/>
    </source>
</evidence>
<gene>
    <name evidence="4" type="ORF">CEP54_015049</name>
</gene>
<dbReference type="InterPro" id="IPR013120">
    <property type="entry name" value="FAR_NAD-bd"/>
</dbReference>
<accession>A0A428NRW2</accession>
<organism evidence="4 5">
    <name type="scientific">Fusarium duplospermum</name>
    <dbReference type="NCBI Taxonomy" id="1325734"/>
    <lineage>
        <taxon>Eukaryota</taxon>
        <taxon>Fungi</taxon>
        <taxon>Dikarya</taxon>
        <taxon>Ascomycota</taxon>
        <taxon>Pezizomycotina</taxon>
        <taxon>Sordariomycetes</taxon>
        <taxon>Hypocreomycetidae</taxon>
        <taxon>Hypocreales</taxon>
        <taxon>Nectriaceae</taxon>
        <taxon>Fusarium</taxon>
        <taxon>Fusarium solani species complex</taxon>
    </lineage>
</organism>
<proteinExistence type="predicted"/>
<dbReference type="EMBL" id="NKCI01000321">
    <property type="protein sequence ID" value="RSL43531.1"/>
    <property type="molecule type" value="Genomic_DNA"/>
</dbReference>
<dbReference type="PANTHER" id="PTHR44845:SF4">
    <property type="entry name" value="NONRIBOSOMAL PEPTIDE SYNTHASE INPA"/>
    <property type="match status" value="1"/>
</dbReference>
<evidence type="ECO:0000259" key="3">
    <source>
        <dbReference type="Pfam" id="PF07993"/>
    </source>
</evidence>
<sequence length="300" mass="33342">MSQAYDDAGEGAVFVGFWVDHGRGNILGATLTLGFLGRKILRLILERNIQVTVTCIVRGRNPHHSRQRLIDTLRPTAWWNSCFQERVEVWAGDLAEPRVGLDGSKWQSVFGLGGQPRQVDVIIHNGASVNWLEPYDALRSTNVSRIYHFVEGILRSTNPPRLFYVSGGYLSGAEEANDELVEKIYRLPAYDQTKFLSEALVKRAQLIGTSASDQMLIFKSGFIIGSTGDGRTQTGDALWRMVKACIQAGSYSQDDAQKWIPVAGVDSVASMLVDQVLLTRSSSAKGRFQKVLDGIYFQKR</sequence>
<dbReference type="OrthoDB" id="416786at2759"/>
<evidence type="ECO:0000313" key="4">
    <source>
        <dbReference type="EMBL" id="RSL43531.1"/>
    </source>
</evidence>
<evidence type="ECO:0000256" key="1">
    <source>
        <dbReference type="ARBA" id="ARBA00022450"/>
    </source>
</evidence>
<protein>
    <recommendedName>
        <fullName evidence="3">Thioester reductase (TE) domain-containing protein</fullName>
    </recommendedName>
</protein>
<dbReference type="Pfam" id="PF07993">
    <property type="entry name" value="NAD_binding_4"/>
    <property type="match status" value="1"/>
</dbReference>
<dbReference type="STRING" id="1325734.A0A428NRW2"/>
<comment type="caution">
    <text evidence="4">The sequence shown here is derived from an EMBL/GenBank/DDBJ whole genome shotgun (WGS) entry which is preliminary data.</text>
</comment>
<dbReference type="AlphaFoldDB" id="A0A428NRW2"/>
<feature type="domain" description="Thioester reductase (TE)" evidence="3">
    <location>
        <begin position="34"/>
        <end position="270"/>
    </location>
</feature>
<dbReference type="Gene3D" id="3.40.50.720">
    <property type="entry name" value="NAD(P)-binding Rossmann-like Domain"/>
    <property type="match status" value="1"/>
</dbReference>
<keyword evidence="5" id="KW-1185">Reference proteome</keyword>
<name>A0A428NRW2_9HYPO</name>
<reference evidence="4 5" key="1">
    <citation type="submission" date="2017-06" db="EMBL/GenBank/DDBJ databases">
        <title>Comparative genomic analysis of Ambrosia Fusariam Clade fungi.</title>
        <authorList>
            <person name="Stajich J.E."/>
            <person name="Carrillo J."/>
            <person name="Kijimoto T."/>
            <person name="Eskalen A."/>
            <person name="O'Donnell K."/>
            <person name="Kasson M."/>
        </authorList>
    </citation>
    <scope>NUCLEOTIDE SEQUENCE [LARGE SCALE GENOMIC DNA]</scope>
    <source>
        <strain evidence="4 5">NRRL62584</strain>
    </source>
</reference>
<keyword evidence="2" id="KW-0597">Phosphoprotein</keyword>
<dbReference type="PANTHER" id="PTHR44845">
    <property type="entry name" value="CARRIER DOMAIN-CONTAINING PROTEIN"/>
    <property type="match status" value="1"/>
</dbReference>
<dbReference type="InterPro" id="IPR036291">
    <property type="entry name" value="NAD(P)-bd_dom_sf"/>
</dbReference>
<dbReference type="Proteomes" id="UP000288168">
    <property type="component" value="Unassembled WGS sequence"/>
</dbReference>
<evidence type="ECO:0000256" key="2">
    <source>
        <dbReference type="ARBA" id="ARBA00022553"/>
    </source>
</evidence>
<dbReference type="SUPFAM" id="SSF51735">
    <property type="entry name" value="NAD(P)-binding Rossmann-fold domains"/>
    <property type="match status" value="1"/>
</dbReference>